<accession>X1A317</accession>
<organism evidence="1">
    <name type="scientific">marine sediment metagenome</name>
    <dbReference type="NCBI Taxonomy" id="412755"/>
    <lineage>
        <taxon>unclassified sequences</taxon>
        <taxon>metagenomes</taxon>
        <taxon>ecological metagenomes</taxon>
    </lineage>
</organism>
<sequence length="94" mass="10978">MHPDDFKRINDLSKKARVGLIDTLQNTQFRIIRKDGEIREINIFYKSISYNGAPAELNFFLDITEIAKAELMLKESESNFRDLYEEAPVAYFSI</sequence>
<dbReference type="InterPro" id="IPR035965">
    <property type="entry name" value="PAS-like_dom_sf"/>
</dbReference>
<gene>
    <name evidence="1" type="ORF">S01H4_15154</name>
</gene>
<dbReference type="AlphaFoldDB" id="X1A317"/>
<feature type="non-terminal residue" evidence="1">
    <location>
        <position position="94"/>
    </location>
</feature>
<reference evidence="1" key="1">
    <citation type="journal article" date="2014" name="Front. Microbiol.">
        <title>High frequency of phylogenetically diverse reductive dehalogenase-homologous genes in deep subseafloor sedimentary metagenomes.</title>
        <authorList>
            <person name="Kawai M."/>
            <person name="Futagami T."/>
            <person name="Toyoda A."/>
            <person name="Takaki Y."/>
            <person name="Nishi S."/>
            <person name="Hori S."/>
            <person name="Arai W."/>
            <person name="Tsubouchi T."/>
            <person name="Morono Y."/>
            <person name="Uchiyama I."/>
            <person name="Ito T."/>
            <person name="Fujiyama A."/>
            <person name="Inagaki F."/>
            <person name="Takami H."/>
        </authorList>
    </citation>
    <scope>NUCLEOTIDE SEQUENCE</scope>
    <source>
        <strain evidence="1">Expedition CK06-06</strain>
    </source>
</reference>
<dbReference type="InterPro" id="IPR000014">
    <property type="entry name" value="PAS"/>
</dbReference>
<dbReference type="Gene3D" id="3.30.450.20">
    <property type="entry name" value="PAS domain"/>
    <property type="match status" value="1"/>
</dbReference>
<dbReference type="NCBIfam" id="TIGR00229">
    <property type="entry name" value="sensory_box"/>
    <property type="match status" value="1"/>
</dbReference>
<evidence type="ECO:0000313" key="1">
    <source>
        <dbReference type="EMBL" id="GAG67193.1"/>
    </source>
</evidence>
<proteinExistence type="predicted"/>
<evidence type="ECO:0008006" key="2">
    <source>
        <dbReference type="Google" id="ProtNLM"/>
    </source>
</evidence>
<dbReference type="SUPFAM" id="SSF55785">
    <property type="entry name" value="PYP-like sensor domain (PAS domain)"/>
    <property type="match status" value="1"/>
</dbReference>
<name>X1A317_9ZZZZ</name>
<dbReference type="EMBL" id="BART01006636">
    <property type="protein sequence ID" value="GAG67193.1"/>
    <property type="molecule type" value="Genomic_DNA"/>
</dbReference>
<comment type="caution">
    <text evidence="1">The sequence shown here is derived from an EMBL/GenBank/DDBJ whole genome shotgun (WGS) entry which is preliminary data.</text>
</comment>
<protein>
    <recommendedName>
        <fullName evidence="2">PAC domain-containing protein</fullName>
    </recommendedName>
</protein>